<gene>
    <name evidence="2" type="ORF">ACFSKO_05220</name>
</gene>
<evidence type="ECO:0000313" key="2">
    <source>
        <dbReference type="EMBL" id="MFD2204995.1"/>
    </source>
</evidence>
<keyword evidence="1" id="KW-0472">Membrane</keyword>
<dbReference type="EMBL" id="JBHUII010000001">
    <property type="protein sequence ID" value="MFD2204995.1"/>
    <property type="molecule type" value="Genomic_DNA"/>
</dbReference>
<accession>A0ABW5BJZ6</accession>
<comment type="caution">
    <text evidence="2">The sequence shown here is derived from an EMBL/GenBank/DDBJ whole genome shotgun (WGS) entry which is preliminary data.</text>
</comment>
<sequence length="48" mass="5394">MKPFLSHLLVVVGLTLICFTTLLFFPELLDAFGKKFWDAALWVGGCFS</sequence>
<dbReference type="RefSeq" id="WP_380249116.1">
    <property type="nucleotide sequence ID" value="NZ_JBHUII010000001.1"/>
</dbReference>
<keyword evidence="1" id="KW-1133">Transmembrane helix</keyword>
<evidence type="ECO:0000313" key="3">
    <source>
        <dbReference type="Proteomes" id="UP001597294"/>
    </source>
</evidence>
<dbReference type="Proteomes" id="UP001597294">
    <property type="component" value="Unassembled WGS sequence"/>
</dbReference>
<protein>
    <submittedName>
        <fullName evidence="2">Uncharacterized protein</fullName>
    </submittedName>
</protein>
<proteinExistence type="predicted"/>
<feature type="transmembrane region" description="Helical" evidence="1">
    <location>
        <begin position="6"/>
        <end position="25"/>
    </location>
</feature>
<name>A0ABW5BJZ6_9PROT</name>
<reference evidence="3" key="1">
    <citation type="journal article" date="2019" name="Int. J. Syst. Evol. Microbiol.">
        <title>The Global Catalogue of Microorganisms (GCM) 10K type strain sequencing project: providing services to taxonomists for standard genome sequencing and annotation.</title>
        <authorList>
            <consortium name="The Broad Institute Genomics Platform"/>
            <consortium name="The Broad Institute Genome Sequencing Center for Infectious Disease"/>
            <person name="Wu L."/>
            <person name="Ma J."/>
        </authorList>
    </citation>
    <scope>NUCLEOTIDE SEQUENCE [LARGE SCALE GENOMIC DNA]</scope>
    <source>
        <strain evidence="3">CGMCC 4.7192</strain>
    </source>
</reference>
<evidence type="ECO:0000256" key="1">
    <source>
        <dbReference type="SAM" id="Phobius"/>
    </source>
</evidence>
<organism evidence="2 3">
    <name type="scientific">Kiloniella antarctica</name>
    <dbReference type="NCBI Taxonomy" id="1550907"/>
    <lineage>
        <taxon>Bacteria</taxon>
        <taxon>Pseudomonadati</taxon>
        <taxon>Pseudomonadota</taxon>
        <taxon>Alphaproteobacteria</taxon>
        <taxon>Rhodospirillales</taxon>
        <taxon>Kiloniellaceae</taxon>
        <taxon>Kiloniella</taxon>
    </lineage>
</organism>
<keyword evidence="1" id="KW-0812">Transmembrane</keyword>
<keyword evidence="3" id="KW-1185">Reference proteome</keyword>